<evidence type="ECO:0000256" key="11">
    <source>
        <dbReference type="HAMAP-Rule" id="MF_00664"/>
    </source>
</evidence>
<dbReference type="GO" id="GO:0005886">
    <property type="term" value="C:plasma membrane"/>
    <property type="evidence" value="ECO:0007669"/>
    <property type="project" value="UniProtKB-SubCell"/>
</dbReference>
<evidence type="ECO:0000256" key="8">
    <source>
        <dbReference type="ARBA" id="ARBA00023239"/>
    </source>
</evidence>
<feature type="site" description="Cleavage (non-hydrolytic); by autocatalysis" evidence="11">
    <location>
        <begin position="187"/>
        <end position="188"/>
    </location>
</feature>
<dbReference type="PANTHER" id="PTHR35809">
    <property type="entry name" value="ARCHAETIDYLSERINE DECARBOXYLASE PROENZYME-RELATED"/>
    <property type="match status" value="1"/>
</dbReference>
<dbReference type="UniPathway" id="UPA00558">
    <property type="reaction ID" value="UER00616"/>
</dbReference>
<keyword evidence="3 11" id="KW-0210">Decarboxylase</keyword>
<dbReference type="HAMAP" id="MF_00664">
    <property type="entry name" value="PS_decarb_PSD_A"/>
    <property type="match status" value="1"/>
</dbReference>
<evidence type="ECO:0000256" key="3">
    <source>
        <dbReference type="ARBA" id="ARBA00022793"/>
    </source>
</evidence>
<evidence type="ECO:0000256" key="6">
    <source>
        <dbReference type="ARBA" id="ARBA00023145"/>
    </source>
</evidence>
<dbReference type="InterPro" id="IPR003817">
    <property type="entry name" value="PS_Dcarbxylase"/>
</dbReference>
<proteinExistence type="inferred from homology"/>
<dbReference type="PANTHER" id="PTHR35809:SF1">
    <property type="entry name" value="ARCHAETIDYLSERINE DECARBOXYLASE PROENZYME-RELATED"/>
    <property type="match status" value="1"/>
</dbReference>
<keyword evidence="8 11" id="KW-0456">Lyase</keyword>
<reference evidence="13 14" key="1">
    <citation type="submission" date="2019-03" db="EMBL/GenBank/DDBJ databases">
        <title>Genomic Encyclopedia of Type Strains, Phase IV (KMG-IV): sequencing the most valuable type-strain genomes for metagenomic binning, comparative biology and taxonomic classification.</title>
        <authorList>
            <person name="Goeker M."/>
        </authorList>
    </citation>
    <scope>NUCLEOTIDE SEQUENCE [LARGE SCALE GENOMIC DNA]</scope>
    <source>
        <strain evidence="13 14">DSM 100059</strain>
    </source>
</reference>
<keyword evidence="4 11" id="KW-0443">Lipid metabolism</keyword>
<comment type="pathway">
    <text evidence="11">Phospholipid metabolism; phosphatidylethanolamine biosynthesis; phosphatidylethanolamine from CDP-diacylglycerol: step 2/2.</text>
</comment>
<dbReference type="OrthoDB" id="9790893at2"/>
<dbReference type="AlphaFoldDB" id="A0A4R8DRC7"/>
<dbReference type="NCBIfam" id="NF003685">
    <property type="entry name" value="PRK05305.2-5"/>
    <property type="match status" value="1"/>
</dbReference>
<evidence type="ECO:0000313" key="13">
    <source>
        <dbReference type="EMBL" id="TDW99974.1"/>
    </source>
</evidence>
<evidence type="ECO:0000256" key="2">
    <source>
        <dbReference type="ARBA" id="ARBA00022516"/>
    </source>
</evidence>
<keyword evidence="10 11" id="KW-0670">Pyruvate</keyword>
<feature type="modified residue" description="Pyruvic acid (Ser); by autocatalysis" evidence="11">
    <location>
        <position position="188"/>
    </location>
</feature>
<feature type="active site" description="Schiff-base intermediate with substrate; via pyruvic acid" evidence="11">
    <location>
        <position position="188"/>
    </location>
</feature>
<accession>A0A4R8DRC7</accession>
<dbReference type="Proteomes" id="UP000294498">
    <property type="component" value="Unassembled WGS sequence"/>
</dbReference>
<dbReference type="GO" id="GO:0006646">
    <property type="term" value="P:phosphatidylethanolamine biosynthetic process"/>
    <property type="evidence" value="ECO:0007669"/>
    <property type="project" value="UniProtKB-UniRule"/>
</dbReference>
<protein>
    <recommendedName>
        <fullName evidence="11">Phosphatidylserine decarboxylase proenzyme</fullName>
        <ecNumber evidence="11">4.1.1.65</ecNumber>
    </recommendedName>
    <component>
        <recommendedName>
            <fullName evidence="11">Phosphatidylserine decarboxylase alpha chain</fullName>
        </recommendedName>
    </component>
    <component>
        <recommendedName>
            <fullName evidence="11">Phosphatidylserine decarboxylase beta chain</fullName>
        </recommendedName>
    </component>
</protein>
<dbReference type="InterPro" id="IPR033175">
    <property type="entry name" value="PSD-A"/>
</dbReference>
<evidence type="ECO:0000313" key="14">
    <source>
        <dbReference type="Proteomes" id="UP000294498"/>
    </source>
</evidence>
<dbReference type="RefSeq" id="WP_133991134.1">
    <property type="nucleotide sequence ID" value="NZ_SODV01000001.1"/>
</dbReference>
<feature type="chain" id="PRO_5023457417" description="Phosphatidylserine decarboxylase beta chain" evidence="11">
    <location>
        <begin position="1"/>
        <end position="187"/>
    </location>
</feature>
<comment type="function">
    <text evidence="11">Catalyzes the formation of phosphatidylethanolamine (PtdEtn) from phosphatidylserine (PtdSer).</text>
</comment>
<gene>
    <name evidence="11" type="primary">psd</name>
    <name evidence="13" type="ORF">EDB95_0991</name>
</gene>
<comment type="cofactor">
    <cofactor evidence="11">
        <name>pyruvate</name>
        <dbReference type="ChEBI" id="CHEBI:15361"/>
    </cofactor>
    <text evidence="11">Binds 1 pyruvoyl group covalently per subunit.</text>
</comment>
<keyword evidence="12" id="KW-1133">Transmembrane helix</keyword>
<evidence type="ECO:0000256" key="7">
    <source>
        <dbReference type="ARBA" id="ARBA00023209"/>
    </source>
</evidence>
<sequence>MTIHREGFPSIAISAVLFIIINLLSFAFISAAVPFLAWVIFAVTLFLLLFMISFFRIPNRKLTVDAGAVICPADGKVVVIEETDEVEYYKDRRIQVSIFMSPANVHVNRNPISGEVLYNQYHKGKYLVAWHPKSSTENERHSVVLANDKTTILVKQIAGALAKRIVNYLHVGQKVEQGRELGFIKFGSRVDVLLPLGTKINVQIGQTVQGGVTVLATV</sequence>
<dbReference type="EMBL" id="SODV01000001">
    <property type="protein sequence ID" value="TDW99974.1"/>
    <property type="molecule type" value="Genomic_DNA"/>
</dbReference>
<name>A0A4R8DRC7_9BACT</name>
<comment type="catalytic activity">
    <reaction evidence="11">
        <text>a 1,2-diacyl-sn-glycero-3-phospho-L-serine + H(+) = a 1,2-diacyl-sn-glycero-3-phosphoethanolamine + CO2</text>
        <dbReference type="Rhea" id="RHEA:20828"/>
        <dbReference type="ChEBI" id="CHEBI:15378"/>
        <dbReference type="ChEBI" id="CHEBI:16526"/>
        <dbReference type="ChEBI" id="CHEBI:57262"/>
        <dbReference type="ChEBI" id="CHEBI:64612"/>
        <dbReference type="EC" id="4.1.1.65"/>
    </reaction>
</comment>
<feature type="transmembrane region" description="Helical" evidence="12">
    <location>
        <begin position="7"/>
        <end position="29"/>
    </location>
</feature>
<comment type="similarity">
    <text evidence="11">Belongs to the phosphatidylserine decarboxylase family. PSD-A subfamily.</text>
</comment>
<feature type="transmembrane region" description="Helical" evidence="12">
    <location>
        <begin position="35"/>
        <end position="55"/>
    </location>
</feature>
<organism evidence="13 14">
    <name type="scientific">Dinghuibacter silviterrae</name>
    <dbReference type="NCBI Taxonomy" id="1539049"/>
    <lineage>
        <taxon>Bacteria</taxon>
        <taxon>Pseudomonadati</taxon>
        <taxon>Bacteroidota</taxon>
        <taxon>Chitinophagia</taxon>
        <taxon>Chitinophagales</taxon>
        <taxon>Chitinophagaceae</taxon>
        <taxon>Dinghuibacter</taxon>
    </lineage>
</organism>
<keyword evidence="6 11" id="KW-0865">Zymogen</keyword>
<keyword evidence="5 11" id="KW-0472">Membrane</keyword>
<dbReference type="Pfam" id="PF02666">
    <property type="entry name" value="PS_Dcarbxylase"/>
    <property type="match status" value="1"/>
</dbReference>
<keyword evidence="12" id="KW-0812">Transmembrane</keyword>
<comment type="caution">
    <text evidence="13">The sequence shown here is derived from an EMBL/GenBank/DDBJ whole genome shotgun (WGS) entry which is preliminary data.</text>
</comment>
<keyword evidence="9 11" id="KW-1208">Phospholipid metabolism</keyword>
<evidence type="ECO:0000256" key="1">
    <source>
        <dbReference type="ARBA" id="ARBA00022475"/>
    </source>
</evidence>
<dbReference type="GO" id="GO:0004609">
    <property type="term" value="F:phosphatidylserine decarboxylase activity"/>
    <property type="evidence" value="ECO:0007669"/>
    <property type="project" value="UniProtKB-UniRule"/>
</dbReference>
<evidence type="ECO:0000256" key="9">
    <source>
        <dbReference type="ARBA" id="ARBA00023264"/>
    </source>
</evidence>
<keyword evidence="2 11" id="KW-0444">Lipid biosynthesis</keyword>
<keyword evidence="14" id="KW-1185">Reference proteome</keyword>
<feature type="chain" id="PRO_5023457416" description="Phosphatidylserine decarboxylase alpha chain" evidence="11">
    <location>
        <begin position="188"/>
        <end position="218"/>
    </location>
</feature>
<comment type="subunit">
    <text evidence="11">Heterodimer of a large membrane-associated beta subunit and a small pyruvoyl-containing alpha subunit.</text>
</comment>
<evidence type="ECO:0000256" key="4">
    <source>
        <dbReference type="ARBA" id="ARBA00023098"/>
    </source>
</evidence>
<comment type="subcellular location">
    <subcellularLocation>
        <location evidence="11">Cell membrane</location>
        <topology evidence="11">Peripheral membrane protein</topology>
    </subcellularLocation>
</comment>
<dbReference type="EC" id="4.1.1.65" evidence="11"/>
<keyword evidence="7 11" id="KW-0594">Phospholipid biosynthesis</keyword>
<dbReference type="NCBIfam" id="NF003678">
    <property type="entry name" value="PRK05305.1-2"/>
    <property type="match status" value="1"/>
</dbReference>
<evidence type="ECO:0000256" key="10">
    <source>
        <dbReference type="ARBA" id="ARBA00023317"/>
    </source>
</evidence>
<evidence type="ECO:0000256" key="5">
    <source>
        <dbReference type="ARBA" id="ARBA00023136"/>
    </source>
</evidence>
<evidence type="ECO:0000256" key="12">
    <source>
        <dbReference type="SAM" id="Phobius"/>
    </source>
</evidence>
<comment type="PTM">
    <text evidence="11">Is synthesized initially as an inactive proenzyme. Formation of the active enzyme involves a self-maturation process in which the active site pyruvoyl group is generated from an internal serine residue via an autocatalytic post-translational modification. Two non-identical subunits are generated from the proenzyme in this reaction, and the pyruvate is formed at the N-terminus of the alpha chain, which is derived from the carboxyl end of the proenzyme. The post-translation cleavage follows an unusual pathway, termed non-hydrolytic serinolysis, in which the side chain hydroxyl group of the serine supplies its oxygen atom to form the C-terminus of the beta chain, while the remainder of the serine residue undergoes an oxidative deamination to produce ammonia and the pyruvoyl prosthetic group on the alpha chain.</text>
</comment>
<keyword evidence="1 11" id="KW-1003">Cell membrane</keyword>